<evidence type="ECO:0000313" key="1">
    <source>
        <dbReference type="EMBL" id="JAD33594.1"/>
    </source>
</evidence>
<dbReference type="EMBL" id="GBRH01264301">
    <property type="protein sequence ID" value="JAD33594.1"/>
    <property type="molecule type" value="Transcribed_RNA"/>
</dbReference>
<proteinExistence type="predicted"/>
<dbReference type="AlphaFoldDB" id="A0A0A8Z2M6"/>
<reference evidence="1" key="2">
    <citation type="journal article" date="2015" name="Data Brief">
        <title>Shoot transcriptome of the giant reed, Arundo donax.</title>
        <authorList>
            <person name="Barrero R.A."/>
            <person name="Guerrero F.D."/>
            <person name="Moolhuijzen P."/>
            <person name="Goolsby J.A."/>
            <person name="Tidwell J."/>
            <person name="Bellgard S.E."/>
            <person name="Bellgard M.I."/>
        </authorList>
    </citation>
    <scope>NUCLEOTIDE SEQUENCE</scope>
    <source>
        <tissue evidence="1">Shoot tissue taken approximately 20 cm above the soil surface</tissue>
    </source>
</reference>
<organism evidence="1">
    <name type="scientific">Arundo donax</name>
    <name type="common">Giant reed</name>
    <name type="synonym">Donax arundinaceus</name>
    <dbReference type="NCBI Taxonomy" id="35708"/>
    <lineage>
        <taxon>Eukaryota</taxon>
        <taxon>Viridiplantae</taxon>
        <taxon>Streptophyta</taxon>
        <taxon>Embryophyta</taxon>
        <taxon>Tracheophyta</taxon>
        <taxon>Spermatophyta</taxon>
        <taxon>Magnoliopsida</taxon>
        <taxon>Liliopsida</taxon>
        <taxon>Poales</taxon>
        <taxon>Poaceae</taxon>
        <taxon>PACMAD clade</taxon>
        <taxon>Arundinoideae</taxon>
        <taxon>Arundineae</taxon>
        <taxon>Arundo</taxon>
    </lineage>
</organism>
<accession>A0A0A8Z2M6</accession>
<name>A0A0A8Z2M6_ARUDO</name>
<sequence>MPWWPEATCSCCPLPLPPHEFI</sequence>
<protein>
    <submittedName>
        <fullName evidence="1">Uncharacterized protein</fullName>
    </submittedName>
</protein>
<reference evidence="1" key="1">
    <citation type="submission" date="2014-09" db="EMBL/GenBank/DDBJ databases">
        <authorList>
            <person name="Magalhaes I.L.F."/>
            <person name="Oliveira U."/>
            <person name="Santos F.R."/>
            <person name="Vidigal T.H.D.A."/>
            <person name="Brescovit A.D."/>
            <person name="Santos A.J."/>
        </authorList>
    </citation>
    <scope>NUCLEOTIDE SEQUENCE</scope>
    <source>
        <tissue evidence="1">Shoot tissue taken approximately 20 cm above the soil surface</tissue>
    </source>
</reference>